<keyword evidence="7" id="KW-1185">Reference proteome</keyword>
<dbReference type="Proteomes" id="UP000240830">
    <property type="component" value="Unassembled WGS sequence"/>
</dbReference>
<keyword evidence="3" id="KW-0648">Protein biosynthesis</keyword>
<dbReference type="InterPro" id="IPR003890">
    <property type="entry name" value="MIF4G-like_typ-3"/>
</dbReference>
<dbReference type="PANTHER" id="PTHR23253">
    <property type="entry name" value="EUKARYOTIC TRANSLATION INITIATION FACTOR 4 GAMMA"/>
    <property type="match status" value="1"/>
</dbReference>
<dbReference type="PANTHER" id="PTHR23253:SF9">
    <property type="entry name" value="EUKARYOTIC TRANSLATION INITIATION FACTOR 4 GAMMA 2"/>
    <property type="match status" value="1"/>
</dbReference>
<feature type="compositionally biased region" description="Polar residues" evidence="4">
    <location>
        <begin position="263"/>
        <end position="274"/>
    </location>
</feature>
<evidence type="ECO:0000256" key="1">
    <source>
        <dbReference type="ARBA" id="ARBA00005775"/>
    </source>
</evidence>
<dbReference type="InterPro" id="IPR016024">
    <property type="entry name" value="ARM-type_fold"/>
</dbReference>
<feature type="compositionally biased region" description="Polar residues" evidence="4">
    <location>
        <begin position="896"/>
        <end position="909"/>
    </location>
</feature>
<comment type="caution">
    <text evidence="6">The sequence shown here is derived from an EMBL/GenBank/DDBJ whole genome shotgun (WGS) entry which is preliminary data.</text>
</comment>
<dbReference type="SMART" id="SM00543">
    <property type="entry name" value="MIF4G"/>
    <property type="match status" value="1"/>
</dbReference>
<evidence type="ECO:0000256" key="3">
    <source>
        <dbReference type="ARBA" id="ARBA00022917"/>
    </source>
</evidence>
<evidence type="ECO:0000256" key="4">
    <source>
        <dbReference type="SAM" id="MobiDB-lite"/>
    </source>
</evidence>
<dbReference type="SUPFAM" id="SSF48371">
    <property type="entry name" value="ARM repeat"/>
    <property type="match status" value="2"/>
</dbReference>
<organism evidence="6 7">
    <name type="scientific">Paramicrosporidium saccamoebae</name>
    <dbReference type="NCBI Taxonomy" id="1246581"/>
    <lineage>
        <taxon>Eukaryota</taxon>
        <taxon>Fungi</taxon>
        <taxon>Fungi incertae sedis</taxon>
        <taxon>Cryptomycota</taxon>
        <taxon>Cryptomycota incertae sedis</taxon>
        <taxon>Paramicrosporidium</taxon>
    </lineage>
</organism>
<reference evidence="6 7" key="1">
    <citation type="submission" date="2016-10" db="EMBL/GenBank/DDBJ databases">
        <title>The genome of Paramicrosporidium saccamoebae is the missing link in understanding Cryptomycota and Microsporidia evolution.</title>
        <authorList>
            <person name="Quandt C.A."/>
            <person name="Beaudet D."/>
            <person name="Corsaro D."/>
            <person name="Michel R."/>
            <person name="Corradi N."/>
            <person name="James T."/>
        </authorList>
    </citation>
    <scope>NUCLEOTIDE SEQUENCE [LARGE SCALE GENOMIC DNA]</scope>
    <source>
        <strain evidence="6 7">KSL3</strain>
    </source>
</reference>
<dbReference type="GO" id="GO:0016281">
    <property type="term" value="C:eukaryotic translation initiation factor 4F complex"/>
    <property type="evidence" value="ECO:0007669"/>
    <property type="project" value="TreeGrafter"/>
</dbReference>
<protein>
    <recommendedName>
        <fullName evidence="5">MI domain-containing protein</fullName>
    </recommendedName>
</protein>
<feature type="compositionally biased region" description="Low complexity" evidence="4">
    <location>
        <begin position="278"/>
        <end position="290"/>
    </location>
</feature>
<feature type="domain" description="MI" evidence="5">
    <location>
        <begin position="910"/>
        <end position="1038"/>
    </location>
</feature>
<dbReference type="EMBL" id="MTSL01000205">
    <property type="protein sequence ID" value="PJF16854.1"/>
    <property type="molecule type" value="Genomic_DNA"/>
</dbReference>
<gene>
    <name evidence="6" type="ORF">PSACC_03344</name>
</gene>
<dbReference type="PROSITE" id="PS51366">
    <property type="entry name" value="MI"/>
    <property type="match status" value="1"/>
</dbReference>
<dbReference type="Gene3D" id="1.25.40.180">
    <property type="match status" value="2"/>
</dbReference>
<evidence type="ECO:0000259" key="5">
    <source>
        <dbReference type="PROSITE" id="PS51366"/>
    </source>
</evidence>
<dbReference type="STRING" id="1246581.A0A2H9TGE7"/>
<keyword evidence="2" id="KW-0396">Initiation factor</keyword>
<evidence type="ECO:0000313" key="6">
    <source>
        <dbReference type="EMBL" id="PJF16854.1"/>
    </source>
</evidence>
<proteinExistence type="inferred from homology"/>
<dbReference type="GO" id="GO:0003743">
    <property type="term" value="F:translation initiation factor activity"/>
    <property type="evidence" value="ECO:0007669"/>
    <property type="project" value="UniProtKB-KW"/>
</dbReference>
<dbReference type="InterPro" id="IPR003891">
    <property type="entry name" value="Initiation_fac_eIF4g_MI"/>
</dbReference>
<dbReference type="OrthoDB" id="514777at2759"/>
<accession>A0A2H9TGE7</accession>
<feature type="region of interest" description="Disordered" evidence="4">
    <location>
        <begin position="471"/>
        <end position="504"/>
    </location>
</feature>
<feature type="compositionally biased region" description="Basic and acidic residues" evidence="4">
    <location>
        <begin position="799"/>
        <end position="819"/>
    </location>
</feature>
<evidence type="ECO:0000256" key="2">
    <source>
        <dbReference type="ARBA" id="ARBA00022540"/>
    </source>
</evidence>
<feature type="region of interest" description="Disordered" evidence="4">
    <location>
        <begin position="653"/>
        <end position="677"/>
    </location>
</feature>
<feature type="compositionally biased region" description="Low complexity" evidence="4">
    <location>
        <begin position="848"/>
        <end position="859"/>
    </location>
</feature>
<name>A0A2H9TGE7_9FUNG</name>
<comment type="similarity">
    <text evidence="1">Belongs to the eukaryotic initiation factor 4G family.</text>
</comment>
<dbReference type="Pfam" id="PF02854">
    <property type="entry name" value="MIF4G"/>
    <property type="match status" value="1"/>
</dbReference>
<dbReference type="AlphaFoldDB" id="A0A2H9TGE7"/>
<dbReference type="GO" id="GO:0003729">
    <property type="term" value="F:mRNA binding"/>
    <property type="evidence" value="ECO:0007669"/>
    <property type="project" value="TreeGrafter"/>
</dbReference>
<evidence type="ECO:0000313" key="7">
    <source>
        <dbReference type="Proteomes" id="UP000240830"/>
    </source>
</evidence>
<feature type="compositionally biased region" description="Polar residues" evidence="4">
    <location>
        <begin position="870"/>
        <end position="880"/>
    </location>
</feature>
<feature type="compositionally biased region" description="Basic and acidic residues" evidence="4">
    <location>
        <begin position="834"/>
        <end position="847"/>
    </location>
</feature>
<feature type="region of interest" description="Disordered" evidence="4">
    <location>
        <begin position="263"/>
        <end position="297"/>
    </location>
</feature>
<feature type="region of interest" description="Disordered" evidence="4">
    <location>
        <begin position="794"/>
        <end position="909"/>
    </location>
</feature>
<sequence>MVVCFTTYQQLPLTLNPAHRGQIVLLTRVIGMANGTLPAKSNPATQESIVCHPPVSYRVETAIMPTNNTDSRKPVIVAGEGVSPHKPTEGMPTFGTMRPGVSFKNIVAQHAPAAKKDDGKTIVSEVAVPGGGTSLKFGSFNASLPMRVQSAPPQLEEQEQVAPASLGALEATPEGVPAQFSGHNQGSSVAAPLPENARPFVPTGEARPFYPQGGPAYYGNGMNYAPYPPMAYYAPRPYGNYYPQQAYYQPGNSTYRPYQNYQSHPVQPQTTAPVQENAPSAPTPSVTITAPPAPAAVPRQTKKIAIVDPTTGQEIEIGAVPKLSKPADKTIVKIEPPSQQVPSTAAASDVAESPRKTVVLVDPRSNQAVDIAKLAAGEILPTPMDEVDEEDVFAGGVTDASEEESEEGEEDAFPTDLQFPVILTRAIKVSYPEGSIKFAFPEEGEPLRYSSEFLLQFADHCQGDAQDIASVAFPKDIPERPSTSKRGGGRSGRGGRGSTSTRRYTAAETVLSNRAEDAWKRANDMALDEDLVLLREMKQILNKLTEEKFEKLTDQILEMSILKPAVMTGVIDMLFDKAVEEPRYAPLYARLCLSIARHEVEQQKKDLSAEEQEKANSIFRKHLVTKCQIEYQAKRAYTSQRLEMLMAKAMAEAGESEESVEESSEKKGETKPTTVSGELTEDDYAMIKTKRRVLGNMKFIGELYMVGLIPPKIMHTVIQELLTDIVNPEEEEVESVCRLIPTIGAMLDTPESSSYWAKYIERLRGLSVNTKLPTRVRFMLQDLLELRANGWKKAKPAPLRREPREEIRNERHERGDNRRGSGNVRRYTTGPRGGDARTQDVRFEKSGSSRSQARTTTASDDQIPRPPSAISRTSQESLNRYQALEAEEATVEGVPTPTSTPADSDVSTSQLDEKILSKLTAVFSESQSQKNYSDVKEIVEEIALPYRGSALKALVLYSMDKGRKHVNSLLVDVLPLLFASGDDLLPSTVVCSGLSESFEMLDDLVVDIPNAIEFAGLFSAAFLDAQKFNLATLVESILASVFERDSLMAAKVVLYALHASRREDKRALIEESKEVLDKCVYEPTNSSSVHTLATKLELVDLLQLSA</sequence>